<comment type="caution">
    <text evidence="1">The sequence shown here is derived from an EMBL/GenBank/DDBJ whole genome shotgun (WGS) entry which is preliminary data.</text>
</comment>
<gene>
    <name evidence="1" type="ORF">GCM10010984_08710</name>
</gene>
<evidence type="ECO:0000313" key="1">
    <source>
        <dbReference type="EMBL" id="GGE93329.1"/>
    </source>
</evidence>
<evidence type="ECO:0000313" key="2">
    <source>
        <dbReference type="Proteomes" id="UP000650994"/>
    </source>
</evidence>
<sequence>MKIELENLNIKELLMEAKKYYNYLFLFLLFMYSCNKKNDDFFYLEDLAKDIKNHNYTSKYNFSDFYILCQNNEYFKKISYKEIYNDFYSKKDTNLTTEKYLSDLFNNKIQYKGLDSIYINKKILNLHNKGNKVFIDYTSYPESDSTRILKNEITTISEVETVLYLYSKMGYQINNNDYLGLTILYKK</sequence>
<proteinExistence type="predicted"/>
<protein>
    <recommendedName>
        <fullName evidence="3">Lipoprotein</fullName>
    </recommendedName>
</protein>
<keyword evidence="2" id="KW-1185">Reference proteome</keyword>
<dbReference type="PROSITE" id="PS51257">
    <property type="entry name" value="PROKAR_LIPOPROTEIN"/>
    <property type="match status" value="1"/>
</dbReference>
<accession>A0ABQ1TEF4</accession>
<evidence type="ECO:0008006" key="3">
    <source>
        <dbReference type="Google" id="ProtNLM"/>
    </source>
</evidence>
<organism evidence="1 2">
    <name type="scientific">Chishuiella changwenlii</name>
    <dbReference type="NCBI Taxonomy" id="1434701"/>
    <lineage>
        <taxon>Bacteria</taxon>
        <taxon>Pseudomonadati</taxon>
        <taxon>Bacteroidota</taxon>
        <taxon>Flavobacteriia</taxon>
        <taxon>Flavobacteriales</taxon>
        <taxon>Weeksellaceae</taxon>
        <taxon>Chishuiella</taxon>
    </lineage>
</organism>
<dbReference type="Proteomes" id="UP000650994">
    <property type="component" value="Unassembled WGS sequence"/>
</dbReference>
<dbReference type="EMBL" id="BMFL01000005">
    <property type="protein sequence ID" value="GGE93329.1"/>
    <property type="molecule type" value="Genomic_DNA"/>
</dbReference>
<name>A0ABQ1TEF4_9FLAO</name>
<reference evidence="2" key="1">
    <citation type="journal article" date="2019" name="Int. J. Syst. Evol. Microbiol.">
        <title>The Global Catalogue of Microorganisms (GCM) 10K type strain sequencing project: providing services to taxonomists for standard genome sequencing and annotation.</title>
        <authorList>
            <consortium name="The Broad Institute Genomics Platform"/>
            <consortium name="The Broad Institute Genome Sequencing Center for Infectious Disease"/>
            <person name="Wu L."/>
            <person name="Ma J."/>
        </authorList>
    </citation>
    <scope>NUCLEOTIDE SEQUENCE [LARGE SCALE GENOMIC DNA]</scope>
    <source>
        <strain evidence="2">CGMCC 1.12707</strain>
    </source>
</reference>